<evidence type="ECO:0000256" key="1">
    <source>
        <dbReference type="SAM" id="MobiDB-lite"/>
    </source>
</evidence>
<proteinExistence type="predicted"/>
<feature type="transmembrane region" description="Helical" evidence="2">
    <location>
        <begin position="35"/>
        <end position="52"/>
    </location>
</feature>
<dbReference type="KEGG" id="huw:FPZ11_18900"/>
<evidence type="ECO:0000313" key="3">
    <source>
        <dbReference type="EMBL" id="QDZ16538.1"/>
    </source>
</evidence>
<organism evidence="3 4">
    <name type="scientific">Humibacter ginsenosidimutans</name>
    <dbReference type="NCBI Taxonomy" id="2599293"/>
    <lineage>
        <taxon>Bacteria</taxon>
        <taxon>Bacillati</taxon>
        <taxon>Actinomycetota</taxon>
        <taxon>Actinomycetes</taxon>
        <taxon>Micrococcales</taxon>
        <taxon>Microbacteriaceae</taxon>
        <taxon>Humibacter</taxon>
    </lineage>
</organism>
<dbReference type="AlphaFoldDB" id="A0A5B8M729"/>
<dbReference type="RefSeq" id="WP_146322542.1">
    <property type="nucleotide sequence ID" value="NZ_CP042305.1"/>
</dbReference>
<evidence type="ECO:0000256" key="2">
    <source>
        <dbReference type="SAM" id="Phobius"/>
    </source>
</evidence>
<feature type="region of interest" description="Disordered" evidence="1">
    <location>
        <begin position="91"/>
        <end position="115"/>
    </location>
</feature>
<protein>
    <submittedName>
        <fullName evidence="3">Uncharacterized protein</fullName>
    </submittedName>
</protein>
<keyword evidence="4" id="KW-1185">Reference proteome</keyword>
<feature type="transmembrane region" description="Helical" evidence="2">
    <location>
        <begin position="58"/>
        <end position="82"/>
    </location>
</feature>
<keyword evidence="2" id="KW-0472">Membrane</keyword>
<dbReference type="Proteomes" id="UP000320216">
    <property type="component" value="Chromosome"/>
</dbReference>
<keyword evidence="2" id="KW-1133">Transmembrane helix</keyword>
<gene>
    <name evidence="3" type="ORF">FPZ11_18900</name>
</gene>
<reference evidence="3 4" key="1">
    <citation type="submission" date="2019-07" db="EMBL/GenBank/DDBJ databases">
        <title>Full genome sequence of Humibacter sp. WJ7-1.</title>
        <authorList>
            <person name="Im W.-T."/>
        </authorList>
    </citation>
    <scope>NUCLEOTIDE SEQUENCE [LARGE SCALE GENOMIC DNA]</scope>
    <source>
        <strain evidence="3 4">WJ7-1</strain>
    </source>
</reference>
<keyword evidence="2" id="KW-0812">Transmembrane</keyword>
<name>A0A5B8M729_9MICO</name>
<evidence type="ECO:0000313" key="4">
    <source>
        <dbReference type="Proteomes" id="UP000320216"/>
    </source>
</evidence>
<accession>A0A5B8M729</accession>
<sequence>MSDSVPRCARSRTLRLTRLCALVARRSIHRLHLRLSLFGGWIWVAAASLIGFEALEILLGAFITAPELLPLALLALAAIWLLRRTLTRRRRRRATPHLSPPDVAGRLNRNDHASP</sequence>
<dbReference type="EMBL" id="CP042305">
    <property type="protein sequence ID" value="QDZ16538.1"/>
    <property type="molecule type" value="Genomic_DNA"/>
</dbReference>